<evidence type="ECO:0000313" key="2">
    <source>
        <dbReference type="EMBL" id="KAK0615919.1"/>
    </source>
</evidence>
<dbReference type="InterPro" id="IPR029068">
    <property type="entry name" value="Glyas_Bleomycin-R_OHBP_Dase"/>
</dbReference>
<gene>
    <name evidence="2" type="ORF">B0T17DRAFT_656983</name>
</gene>
<proteinExistence type="predicted"/>
<keyword evidence="3" id="KW-1185">Reference proteome</keyword>
<dbReference type="Pfam" id="PF22659">
    <property type="entry name" value="YycE-like_C"/>
    <property type="match status" value="1"/>
</dbReference>
<dbReference type="EMBL" id="JAULSR010000006">
    <property type="protein sequence ID" value="KAK0615919.1"/>
    <property type="molecule type" value="Genomic_DNA"/>
</dbReference>
<feature type="domain" description="VOC" evidence="1">
    <location>
        <begin position="4"/>
        <end position="128"/>
    </location>
</feature>
<dbReference type="Gene3D" id="3.10.180.10">
    <property type="entry name" value="2,3-Dihydroxybiphenyl 1,2-Dioxygenase, domain 1"/>
    <property type="match status" value="1"/>
</dbReference>
<sequence>MALASAHIRIARPTNNTDALLPFYCNGLGFEVLGSFTDHEGFDGVMLGHKSAGYHLEFTRDSAHDAGRAPTQDNLLVFYLPDKTTFVQAVAQMENNGFAAVTSLNPYWDRCGKTFEDADGYRVVLAETAYPSYDPGGQTEPPVPSPDAPLLYVQFKPRYSLYLDSEPQGEIIVNAELSDFFGSPWPARNSSSTTSNQFSFSIHVGDNEENILLASSSVAVNTTGNIFTFDLSTLTPSLAPINLTLRGTGPQQQQAAFTATSELLYLPEKTNGSVTKLDNLNGGMLFRNAASGNRFVPLLPYGFYSSYDGFLAKNDTGVIQDYADLGLNAMTPLTIYRDAPGAFAYFDKIDLKFMYDLREGYKNLTYVREQVLAARDAEAIFAYWSTDERLARPLRPAPLAYTLLHALDPYHPVALVLNCQNYYFASYSAGADILMEDVYPIGINATFSKWGTACNATLGDCGCDNCAGSVFDVPHRLDDLSKYERWLGRWPKTKLHNPQSFHGEGYWGRDPTVQEAWAMNALAVNHGAQGFVSWVWPASGELGAAHGEMMSTPWGGVQWTLEGGKLSVGGLPGLATSMVIIELE</sequence>
<protein>
    <recommendedName>
        <fullName evidence="1">VOC domain-containing protein</fullName>
    </recommendedName>
</protein>
<comment type="caution">
    <text evidence="2">The sequence shown here is derived from an EMBL/GenBank/DDBJ whole genome shotgun (WGS) entry which is preliminary data.</text>
</comment>
<dbReference type="InterPro" id="IPR058997">
    <property type="entry name" value="YycE-like_C"/>
</dbReference>
<dbReference type="PROSITE" id="PS51819">
    <property type="entry name" value="VOC"/>
    <property type="match status" value="1"/>
</dbReference>
<accession>A0AA40BW93</accession>
<name>A0AA40BW93_9PEZI</name>
<dbReference type="SUPFAM" id="SSF54593">
    <property type="entry name" value="Glyoxalase/Bleomycin resistance protein/Dihydroxybiphenyl dioxygenase"/>
    <property type="match status" value="1"/>
</dbReference>
<evidence type="ECO:0000313" key="3">
    <source>
        <dbReference type="Proteomes" id="UP001174934"/>
    </source>
</evidence>
<dbReference type="CDD" id="cd06587">
    <property type="entry name" value="VOC"/>
    <property type="match status" value="1"/>
</dbReference>
<evidence type="ECO:0000259" key="1">
    <source>
        <dbReference type="PROSITE" id="PS51819"/>
    </source>
</evidence>
<dbReference type="InterPro" id="IPR037523">
    <property type="entry name" value="VOC_core"/>
</dbReference>
<reference evidence="2" key="1">
    <citation type="submission" date="2023-06" db="EMBL/GenBank/DDBJ databases">
        <title>Genome-scale phylogeny and comparative genomics of the fungal order Sordariales.</title>
        <authorList>
            <consortium name="Lawrence Berkeley National Laboratory"/>
            <person name="Hensen N."/>
            <person name="Bonometti L."/>
            <person name="Westerberg I."/>
            <person name="Brannstrom I.O."/>
            <person name="Guillou S."/>
            <person name="Cros-Aarteil S."/>
            <person name="Calhoun S."/>
            <person name="Haridas S."/>
            <person name="Kuo A."/>
            <person name="Mondo S."/>
            <person name="Pangilinan J."/>
            <person name="Riley R."/>
            <person name="LaButti K."/>
            <person name="Andreopoulos B."/>
            <person name="Lipzen A."/>
            <person name="Chen C."/>
            <person name="Yanf M."/>
            <person name="Daum C."/>
            <person name="Ng V."/>
            <person name="Clum A."/>
            <person name="Steindorff A."/>
            <person name="Ohm R."/>
            <person name="Martin F."/>
            <person name="Silar P."/>
            <person name="Natvig D."/>
            <person name="Lalanne C."/>
            <person name="Gautier V."/>
            <person name="Ament-velasquez S.L."/>
            <person name="Kruys A."/>
            <person name="Hutchinson M.I."/>
            <person name="Powell A.J."/>
            <person name="Barry K."/>
            <person name="Miller A.N."/>
            <person name="Grigoriev I.V."/>
            <person name="Debuchy R."/>
            <person name="Gladieux P."/>
            <person name="Thoren M.H."/>
            <person name="Johannesson H."/>
        </authorList>
    </citation>
    <scope>NUCLEOTIDE SEQUENCE</scope>
    <source>
        <strain evidence="2">SMH3391-2</strain>
    </source>
</reference>
<dbReference type="Proteomes" id="UP001174934">
    <property type="component" value="Unassembled WGS sequence"/>
</dbReference>
<organism evidence="2 3">
    <name type="scientific">Bombardia bombarda</name>
    <dbReference type="NCBI Taxonomy" id="252184"/>
    <lineage>
        <taxon>Eukaryota</taxon>
        <taxon>Fungi</taxon>
        <taxon>Dikarya</taxon>
        <taxon>Ascomycota</taxon>
        <taxon>Pezizomycotina</taxon>
        <taxon>Sordariomycetes</taxon>
        <taxon>Sordariomycetidae</taxon>
        <taxon>Sordariales</taxon>
        <taxon>Lasiosphaeriaceae</taxon>
        <taxon>Bombardia</taxon>
    </lineage>
</organism>
<dbReference type="Pfam" id="PF22658">
    <property type="entry name" value="YycE-like_N"/>
    <property type="match status" value="1"/>
</dbReference>
<dbReference type="AlphaFoldDB" id="A0AA40BW93"/>
<dbReference type="InterPro" id="IPR058998">
    <property type="entry name" value="YycE-like_N"/>
</dbReference>